<evidence type="ECO:0000313" key="6">
    <source>
        <dbReference type="Proteomes" id="UP000828390"/>
    </source>
</evidence>
<dbReference type="PANTHER" id="PTHR24174">
    <property type="entry name" value="ANKYRIN REPEAT AND STERILE ALPHA MOTIF DOMAIN-CONTAINING PROTEIN 1"/>
    <property type="match status" value="1"/>
</dbReference>
<dbReference type="Pfam" id="PF00536">
    <property type="entry name" value="SAM_1"/>
    <property type="match status" value="1"/>
</dbReference>
<feature type="compositionally biased region" description="Basic and acidic residues" evidence="3">
    <location>
        <begin position="101"/>
        <end position="111"/>
    </location>
</feature>
<dbReference type="InterPro" id="IPR011993">
    <property type="entry name" value="PH-like_dom_sf"/>
</dbReference>
<feature type="domain" description="SAM" evidence="4">
    <location>
        <begin position="407"/>
        <end position="473"/>
    </location>
</feature>
<keyword evidence="6" id="KW-1185">Reference proteome</keyword>
<dbReference type="PANTHER" id="PTHR24174:SF1">
    <property type="entry name" value="IP14385P"/>
    <property type="match status" value="1"/>
</dbReference>
<dbReference type="AlphaFoldDB" id="A0A9D4S2F3"/>
<dbReference type="Proteomes" id="UP000828390">
    <property type="component" value="Unassembled WGS sequence"/>
</dbReference>
<dbReference type="InterPro" id="IPR033635">
    <property type="entry name" value="ANKS1/Caskin"/>
</dbReference>
<feature type="region of interest" description="Disordered" evidence="3">
    <location>
        <begin position="468"/>
        <end position="530"/>
    </location>
</feature>
<dbReference type="Gene3D" id="1.10.150.50">
    <property type="entry name" value="Transcription Factor, Ets-1"/>
    <property type="match status" value="2"/>
</dbReference>
<evidence type="ECO:0000256" key="1">
    <source>
        <dbReference type="ARBA" id="ARBA00022737"/>
    </source>
</evidence>
<dbReference type="SUPFAM" id="SSF47769">
    <property type="entry name" value="SAM/Pointed domain"/>
    <property type="match status" value="2"/>
</dbReference>
<keyword evidence="1" id="KW-0677">Repeat</keyword>
<dbReference type="SUPFAM" id="SSF50729">
    <property type="entry name" value="PH domain-like"/>
    <property type="match status" value="1"/>
</dbReference>
<comment type="caution">
    <text evidence="5">The sequence shown here is derived from an EMBL/GenBank/DDBJ whole genome shotgun (WGS) entry which is preliminary data.</text>
</comment>
<feature type="compositionally biased region" description="Basic and acidic residues" evidence="3">
    <location>
        <begin position="81"/>
        <end position="90"/>
    </location>
</feature>
<feature type="domain" description="SAM" evidence="4">
    <location>
        <begin position="338"/>
        <end position="400"/>
    </location>
</feature>
<dbReference type="Gene3D" id="2.30.29.30">
    <property type="entry name" value="Pleckstrin-homology domain (PH domain)/Phosphotyrosine-binding domain (PTB)"/>
    <property type="match status" value="1"/>
</dbReference>
<sequence>MDKAETEPQSVASDDGKQRTVIDQPSSSIPESSIPVQAVIGASDSVKDAGMEKPQVNSKPFRQRKPVDGSASMKALSGDSANKDTEHSDETSEAYMIEAVTEDKSIEEICKTVDNPGNTGDSVDESKPVERSTSPKGSGGEPISQGSVSPEVGSLAPEKATLPLGSTMSEGSAMPQELVPPTGSDSPIVMRRPSRSSADRDLDVFKGLFRGSNIGTPRKDTTSFYQDVLNKNRVQSSVQGASAKMDSADDIDVDAVMKSMDVEITKRASASHESSSFDDAEEWEKIADIMSSFGVDMNTMNPSPLPDIVLEEDYNFAFEAYMDRLVTDRDQGEGQILSVGEWLESLGLNQYENNFIANGFDNIDFLDPRVLEEQDLEQIGVLSHPDRCKILQSAKTLPHLKPIDNANPPKSVEEWLMSLQLLDHLETFRSHGYDTIEKVQSILWELQLRTVLDISMLGHRKRILASLGERKPIERQSSQITPPKKPSLTSPTSEPKSPLDINLYKDYSKVKPVSTSDDDSKPTQMVLDPEEEEEVFKKRSGQSIRNSTIHLRPPHLAQTSSPARQWRHKPEMLIKGCCNYTAQYLGSTLVQEITGGVECTKAGITKLKRRFVRELQ</sequence>
<dbReference type="Pfam" id="PF07647">
    <property type="entry name" value="SAM_2"/>
    <property type="match status" value="1"/>
</dbReference>
<reference evidence="5" key="2">
    <citation type="submission" date="2020-11" db="EMBL/GenBank/DDBJ databases">
        <authorList>
            <person name="McCartney M.A."/>
            <person name="Auch B."/>
            <person name="Kono T."/>
            <person name="Mallez S."/>
            <person name="Becker A."/>
            <person name="Gohl D.M."/>
            <person name="Silverstein K.A.T."/>
            <person name="Koren S."/>
            <person name="Bechman K.B."/>
            <person name="Herman A."/>
            <person name="Abrahante J.E."/>
            <person name="Garbe J."/>
        </authorList>
    </citation>
    <scope>NUCLEOTIDE SEQUENCE</scope>
    <source>
        <strain evidence="5">Duluth1</strain>
        <tissue evidence="5">Whole animal</tissue>
    </source>
</reference>
<name>A0A9D4S2F3_DREPO</name>
<gene>
    <name evidence="5" type="ORF">DPMN_014139</name>
</gene>
<reference evidence="5" key="1">
    <citation type="journal article" date="2019" name="bioRxiv">
        <title>The Genome of the Zebra Mussel, Dreissena polymorpha: A Resource for Invasive Species Research.</title>
        <authorList>
            <person name="McCartney M.A."/>
            <person name="Auch B."/>
            <person name="Kono T."/>
            <person name="Mallez S."/>
            <person name="Zhang Y."/>
            <person name="Obille A."/>
            <person name="Becker A."/>
            <person name="Abrahante J.E."/>
            <person name="Garbe J."/>
            <person name="Badalamenti J.P."/>
            <person name="Herman A."/>
            <person name="Mangelson H."/>
            <person name="Liachko I."/>
            <person name="Sullivan S."/>
            <person name="Sone E.D."/>
            <person name="Koren S."/>
            <person name="Silverstein K.A.T."/>
            <person name="Beckman K.B."/>
            <person name="Gohl D.M."/>
        </authorList>
    </citation>
    <scope>NUCLEOTIDE SEQUENCE</scope>
    <source>
        <strain evidence="5">Duluth1</strain>
        <tissue evidence="5">Whole animal</tissue>
    </source>
</reference>
<evidence type="ECO:0000256" key="2">
    <source>
        <dbReference type="ARBA" id="ARBA00023043"/>
    </source>
</evidence>
<dbReference type="SMART" id="SM00454">
    <property type="entry name" value="SAM"/>
    <property type="match status" value="2"/>
</dbReference>
<organism evidence="5 6">
    <name type="scientific">Dreissena polymorpha</name>
    <name type="common">Zebra mussel</name>
    <name type="synonym">Mytilus polymorpha</name>
    <dbReference type="NCBI Taxonomy" id="45954"/>
    <lineage>
        <taxon>Eukaryota</taxon>
        <taxon>Metazoa</taxon>
        <taxon>Spiralia</taxon>
        <taxon>Lophotrochozoa</taxon>
        <taxon>Mollusca</taxon>
        <taxon>Bivalvia</taxon>
        <taxon>Autobranchia</taxon>
        <taxon>Heteroconchia</taxon>
        <taxon>Euheterodonta</taxon>
        <taxon>Imparidentia</taxon>
        <taxon>Neoheterodontei</taxon>
        <taxon>Myida</taxon>
        <taxon>Dreissenoidea</taxon>
        <taxon>Dreissenidae</taxon>
        <taxon>Dreissena</taxon>
    </lineage>
</organism>
<dbReference type="EMBL" id="JAIWYP010000001">
    <property type="protein sequence ID" value="KAH3890069.1"/>
    <property type="molecule type" value="Genomic_DNA"/>
</dbReference>
<dbReference type="InterPro" id="IPR001660">
    <property type="entry name" value="SAM"/>
</dbReference>
<dbReference type="GO" id="GO:0005829">
    <property type="term" value="C:cytosol"/>
    <property type="evidence" value="ECO:0007669"/>
    <property type="project" value="TreeGrafter"/>
</dbReference>
<dbReference type="PROSITE" id="PS50105">
    <property type="entry name" value="SAM_DOMAIN"/>
    <property type="match status" value="2"/>
</dbReference>
<protein>
    <recommendedName>
        <fullName evidence="4">SAM domain-containing protein</fullName>
    </recommendedName>
</protein>
<evidence type="ECO:0000259" key="4">
    <source>
        <dbReference type="PROSITE" id="PS50105"/>
    </source>
</evidence>
<feature type="compositionally biased region" description="Low complexity" evidence="3">
    <location>
        <begin position="486"/>
        <end position="499"/>
    </location>
</feature>
<accession>A0A9D4S2F3</accession>
<dbReference type="InterPro" id="IPR013761">
    <property type="entry name" value="SAM/pointed_sf"/>
</dbReference>
<proteinExistence type="predicted"/>
<evidence type="ECO:0000313" key="5">
    <source>
        <dbReference type="EMBL" id="KAH3890069.1"/>
    </source>
</evidence>
<feature type="region of interest" description="Disordered" evidence="3">
    <location>
        <begin position="1"/>
        <end position="197"/>
    </location>
</feature>
<feature type="non-terminal residue" evidence="5">
    <location>
        <position position="616"/>
    </location>
</feature>
<evidence type="ECO:0000256" key="3">
    <source>
        <dbReference type="SAM" id="MobiDB-lite"/>
    </source>
</evidence>
<keyword evidence="2" id="KW-0040">ANK repeat</keyword>
<feature type="compositionally biased region" description="Low complexity" evidence="3">
    <location>
        <begin position="25"/>
        <end position="35"/>
    </location>
</feature>